<proteinExistence type="predicted"/>
<sequence>MAWSENLQRASFRGVRFEVLDVTDSIGRAHATYEYPFIDGGDLKDLGRKPRRYKFTAFFWGDDYDARLQRFTTALDEPGPGELVHPVYGSIPHALAIEYEIKHVADNVDSCVVDLTFLEDRTGTTLFNQQLPEQLGAAIFDRLDELVEQVASFFDAIMAPINMVKSLLKRGRAIANTLLNTLFIFKSDILTSIDDFEGFLKYPSQFVREFQRLLEMDTSKTGSSIPALRNNTTSITIANQPLRPVSPGMNTAAPTDITATPTTVIPVWNSILESMDAVVTLPADLINGDVPATIPVPAQSAPDDVVDVTVLYAVQSVGELANAATAILSDDIQTAVLSPDDIETIVDSVRERMQSTIDRIRHQYEPAQETISSDTTPIGLLWQPVVAQLKNVALDLQNLGLTVIAKRPPLTKKTVISDSCLRLLAHQWYGDHSRAVELQRLNPQLRNPNKVNAGDVINAYTR</sequence>
<evidence type="ECO:0000313" key="3">
    <source>
        <dbReference type="Proteomes" id="UP000293154"/>
    </source>
</evidence>
<reference evidence="2 3" key="1">
    <citation type="submission" date="2019-03" db="EMBL/GenBank/DDBJ databases">
        <title>Pragia sp. nov. isolated from the gut tract of Carduelis flavirostris.</title>
        <authorList>
            <person name="Ge Y."/>
        </authorList>
    </citation>
    <scope>NUCLEOTIDE SEQUENCE [LARGE SCALE GENOMIC DNA]</scope>
    <source>
        <strain evidence="2 3">CF-458</strain>
    </source>
</reference>
<name>A0A411WII9_9GAMM</name>
<feature type="domain" description="DNA circulation N-terminal" evidence="1">
    <location>
        <begin position="7"/>
        <end position="91"/>
    </location>
</feature>
<protein>
    <submittedName>
        <fullName evidence="2">Multidrug DMT transporter permease</fullName>
    </submittedName>
</protein>
<dbReference type="Proteomes" id="UP000293154">
    <property type="component" value="Chromosome"/>
</dbReference>
<dbReference type="InterPro" id="IPR009826">
    <property type="entry name" value="DNA_circ_N"/>
</dbReference>
<dbReference type="Pfam" id="PF07157">
    <property type="entry name" value="DNA_circ_N"/>
    <property type="match status" value="1"/>
</dbReference>
<accession>A0A411WII9</accession>
<keyword evidence="3" id="KW-1185">Reference proteome</keyword>
<evidence type="ECO:0000313" key="2">
    <source>
        <dbReference type="EMBL" id="QBH95997.1"/>
    </source>
</evidence>
<dbReference type="OrthoDB" id="378644at2"/>
<dbReference type="EMBL" id="CP034752">
    <property type="protein sequence ID" value="QBH95997.1"/>
    <property type="molecule type" value="Genomic_DNA"/>
</dbReference>
<evidence type="ECO:0000259" key="1">
    <source>
        <dbReference type="Pfam" id="PF07157"/>
    </source>
</evidence>
<dbReference type="KEGG" id="prag:EKN56_06030"/>
<dbReference type="AlphaFoldDB" id="A0A411WII9"/>
<organism evidence="2 3">
    <name type="scientific">Limnobaculum zhutongyuii</name>
    <dbReference type="NCBI Taxonomy" id="2498113"/>
    <lineage>
        <taxon>Bacteria</taxon>
        <taxon>Pseudomonadati</taxon>
        <taxon>Pseudomonadota</taxon>
        <taxon>Gammaproteobacteria</taxon>
        <taxon>Enterobacterales</taxon>
        <taxon>Budviciaceae</taxon>
        <taxon>Limnobaculum</taxon>
    </lineage>
</organism>
<dbReference type="RefSeq" id="WP_130590977.1">
    <property type="nucleotide sequence ID" value="NZ_CP034752.1"/>
</dbReference>
<gene>
    <name evidence="2" type="ORF">EKN56_06030</name>
</gene>